<dbReference type="InterPro" id="IPR056951">
    <property type="entry name" value="Phage_connect_2"/>
</dbReference>
<dbReference type="Pfam" id="PF24829">
    <property type="entry name" value="Phage_connect_2"/>
    <property type="match status" value="1"/>
</dbReference>
<protein>
    <submittedName>
        <fullName evidence="1">Uncharacterized protein</fullName>
    </submittedName>
</protein>
<proteinExistence type="predicted"/>
<reference evidence="1" key="1">
    <citation type="journal article" date="2021" name="Proc. Natl. Acad. Sci. U.S.A.">
        <title>A Catalog of Tens of Thousands of Viruses from Human Metagenomes Reveals Hidden Associations with Chronic Diseases.</title>
        <authorList>
            <person name="Tisza M.J."/>
            <person name="Buck C.B."/>
        </authorList>
    </citation>
    <scope>NUCLEOTIDE SEQUENCE</scope>
    <source>
        <strain evidence="1">Ctj495</strain>
    </source>
</reference>
<sequence length="95" mass="10905">MPGYDVFDDQILMHINTARMDLAQLGPKCDVSIEKDTAWTVFDQIDDEAAIKSYIAMKVKLFFDPPGNSFLVSAYQKLIEEAAWRLIYQTEGKQR</sequence>
<evidence type="ECO:0000313" key="1">
    <source>
        <dbReference type="EMBL" id="DAD68137.1"/>
    </source>
</evidence>
<name>A0A8S5LE21_9CAUD</name>
<organism evidence="1">
    <name type="scientific">Siphoviridae sp. ctj495</name>
    <dbReference type="NCBI Taxonomy" id="2823592"/>
    <lineage>
        <taxon>Viruses</taxon>
        <taxon>Duplodnaviria</taxon>
        <taxon>Heunggongvirae</taxon>
        <taxon>Uroviricota</taxon>
        <taxon>Caudoviricetes</taxon>
    </lineage>
</organism>
<accession>A0A8S5LE21</accession>
<dbReference type="EMBL" id="BK014692">
    <property type="protein sequence ID" value="DAD68137.1"/>
    <property type="molecule type" value="Genomic_DNA"/>
</dbReference>